<dbReference type="Gene3D" id="3.90.1640.10">
    <property type="entry name" value="inorganic pyrophosphatase (n-terminal core)"/>
    <property type="match status" value="1"/>
</dbReference>
<dbReference type="SUPFAM" id="SSF64182">
    <property type="entry name" value="DHH phosphoesterases"/>
    <property type="match status" value="1"/>
</dbReference>
<feature type="domain" description="DHHA1" evidence="2">
    <location>
        <begin position="255"/>
        <end position="334"/>
    </location>
</feature>
<keyword evidence="4" id="KW-1185">Reference proteome</keyword>
<reference evidence="4" key="2">
    <citation type="submission" date="2011-02" db="EMBL/GenBank/DDBJ databases">
        <title>The complete genome of Pedobacter saltans DSM 12145.</title>
        <authorList>
            <consortium name="US DOE Joint Genome Institute (JGI-PGF)"/>
            <person name="Lucas S."/>
            <person name="Copeland A."/>
            <person name="Lapidus A."/>
            <person name="Bruce D."/>
            <person name="Goodwin L."/>
            <person name="Pitluck S."/>
            <person name="Kyrpides N."/>
            <person name="Mavromatis K."/>
            <person name="Pagani I."/>
            <person name="Ivanova N."/>
            <person name="Ovchinnikova G."/>
            <person name="Lu M."/>
            <person name="Detter J.C."/>
            <person name="Han C."/>
            <person name="Land M."/>
            <person name="Hauser L."/>
            <person name="Markowitz V."/>
            <person name="Cheng J.-F."/>
            <person name="Hugenholtz P."/>
            <person name="Woyke T."/>
            <person name="Wu D."/>
            <person name="Tindall B."/>
            <person name="Pomrenke H.G."/>
            <person name="Brambilla E."/>
            <person name="Klenk H.-P."/>
            <person name="Eisen J.A."/>
        </authorList>
    </citation>
    <scope>NUCLEOTIDE SEQUENCE [LARGE SCALE GENOMIC DNA]</scope>
    <source>
        <strain evidence="4">ATCC 51119 / DSM 12145 / JCM 21818 / LMG 10337 / NBRC 100064 / NCIMB 13643</strain>
    </source>
</reference>
<name>F0S4W1_PSESL</name>
<dbReference type="InterPro" id="IPR003156">
    <property type="entry name" value="DHHA1_dom"/>
</dbReference>
<sequence>MCNFAGILQLMTDLETLKDLLAEPRRIVITTHHRPDGDAMGSSLGLFNYFIQKGHYVKVVAPTDYPYFLHWLPNNPEVIIYTEKEEESKKLVADAELIFCLDFNTLSRINELGEEVRKSAAKKVMIDHHLEPEGFDDFRHWSISACATAQLVYDFIVNDLKDGKFINKDVATCLYTGIMTDSGSFRFPTVTSDLHRIVANLIDAGAENWRIHQLVYDNSTEGRLKFLGYCLSSKLEVLREFNTAIIYISKEEIRKFNIQVGETEGIVNYALSINGIRLAAFIVERDDKVKLSLRSTGDFPANEICKRYFDGGGHRNAAGGQSDLPLIEVVEKFKSILPEYKTLLLQ</sequence>
<dbReference type="InterPro" id="IPR038763">
    <property type="entry name" value="DHH_sf"/>
</dbReference>
<gene>
    <name evidence="3" type="ordered locus">Pedsa_3606</name>
</gene>
<evidence type="ECO:0000259" key="2">
    <source>
        <dbReference type="Pfam" id="PF02272"/>
    </source>
</evidence>
<dbReference type="Gene3D" id="3.10.310.30">
    <property type="match status" value="1"/>
</dbReference>
<feature type="domain" description="DDH" evidence="1">
    <location>
        <begin position="26"/>
        <end position="178"/>
    </location>
</feature>
<accession>F0S4W1</accession>
<dbReference type="InterPro" id="IPR001667">
    <property type="entry name" value="DDH_dom"/>
</dbReference>
<dbReference type="Proteomes" id="UP000000310">
    <property type="component" value="Chromosome"/>
</dbReference>
<dbReference type="PANTHER" id="PTHR47618">
    <property type="entry name" value="BIFUNCTIONAL OLIGORIBONUCLEASE AND PAP PHOSPHATASE NRNA"/>
    <property type="match status" value="1"/>
</dbReference>
<dbReference type="Pfam" id="PF02272">
    <property type="entry name" value="DHHA1"/>
    <property type="match status" value="1"/>
</dbReference>
<organism evidence="3 4">
    <name type="scientific">Pseudopedobacter saltans (strain ATCC 51119 / DSM 12145 / JCM 21818 / CCUG 39354 / LMG 10337 / NBRC 100064 / NCIMB 13643)</name>
    <name type="common">Pedobacter saltans</name>
    <dbReference type="NCBI Taxonomy" id="762903"/>
    <lineage>
        <taxon>Bacteria</taxon>
        <taxon>Pseudomonadati</taxon>
        <taxon>Bacteroidota</taxon>
        <taxon>Sphingobacteriia</taxon>
        <taxon>Sphingobacteriales</taxon>
        <taxon>Sphingobacteriaceae</taxon>
        <taxon>Pseudopedobacter</taxon>
    </lineage>
</organism>
<dbReference type="AlphaFoldDB" id="F0S4W1"/>
<dbReference type="InterPro" id="IPR051319">
    <property type="entry name" value="Oligoribo/pAp-PDE_c-di-AMP_PDE"/>
</dbReference>
<evidence type="ECO:0000313" key="4">
    <source>
        <dbReference type="Proteomes" id="UP000000310"/>
    </source>
</evidence>
<dbReference type="PANTHER" id="PTHR47618:SF1">
    <property type="entry name" value="BIFUNCTIONAL OLIGORIBONUCLEASE AND PAP PHOSPHATASE NRNA"/>
    <property type="match status" value="1"/>
</dbReference>
<dbReference type="EMBL" id="CP002545">
    <property type="protein sequence ID" value="ADY54135.1"/>
    <property type="molecule type" value="Genomic_DNA"/>
</dbReference>
<reference evidence="3 4" key="1">
    <citation type="journal article" date="2011" name="Stand. Genomic Sci.">
        <title>Complete genome sequence of the gliding, heparinolytic Pedobacter saltans type strain (113).</title>
        <authorList>
            <person name="Liolios K."/>
            <person name="Sikorski J."/>
            <person name="Lu M."/>
            <person name="Nolan M."/>
            <person name="Lapidus A."/>
            <person name="Lucas S."/>
            <person name="Hammon N."/>
            <person name="Deshpande S."/>
            <person name="Cheng J.F."/>
            <person name="Tapia R."/>
            <person name="Han C."/>
            <person name="Goodwin L."/>
            <person name="Pitluck S."/>
            <person name="Huntemann M."/>
            <person name="Ivanova N."/>
            <person name="Pagani I."/>
            <person name="Mavromatis K."/>
            <person name="Ovchinikova G."/>
            <person name="Pati A."/>
            <person name="Chen A."/>
            <person name="Palaniappan K."/>
            <person name="Land M."/>
            <person name="Hauser L."/>
            <person name="Brambilla E.M."/>
            <person name="Kotsyurbenko O."/>
            <person name="Rohde M."/>
            <person name="Tindall B.J."/>
            <person name="Abt B."/>
            <person name="Goker M."/>
            <person name="Detter J.C."/>
            <person name="Woyke T."/>
            <person name="Bristow J."/>
            <person name="Eisen J.A."/>
            <person name="Markowitz V."/>
            <person name="Hugenholtz P."/>
            <person name="Klenk H.P."/>
            <person name="Kyrpides N.C."/>
        </authorList>
    </citation>
    <scope>NUCLEOTIDE SEQUENCE [LARGE SCALE GENOMIC DNA]</scope>
    <source>
        <strain evidence="4">ATCC 51119 / DSM 12145 / JCM 21818 / LMG 10337 / NBRC 100064 / NCIMB 13643</strain>
    </source>
</reference>
<dbReference type="STRING" id="762903.Pedsa_3606"/>
<dbReference type="eggNOG" id="COG0618">
    <property type="taxonomic scope" value="Bacteria"/>
</dbReference>
<dbReference type="GO" id="GO:0003676">
    <property type="term" value="F:nucleic acid binding"/>
    <property type="evidence" value="ECO:0007669"/>
    <property type="project" value="InterPro"/>
</dbReference>
<protein>
    <submittedName>
        <fullName evidence="3">Phosphoesterase RecJ domain protein</fullName>
    </submittedName>
</protein>
<dbReference type="Pfam" id="PF01368">
    <property type="entry name" value="DHH"/>
    <property type="match status" value="1"/>
</dbReference>
<proteinExistence type="predicted"/>
<evidence type="ECO:0000313" key="3">
    <source>
        <dbReference type="EMBL" id="ADY54135.1"/>
    </source>
</evidence>
<evidence type="ECO:0000259" key="1">
    <source>
        <dbReference type="Pfam" id="PF01368"/>
    </source>
</evidence>
<dbReference type="KEGG" id="psn:Pedsa_3606"/>
<dbReference type="HOGENOM" id="CLU_039720_0_0_10"/>